<evidence type="ECO:0000313" key="3">
    <source>
        <dbReference type="Proteomes" id="UP001429100"/>
    </source>
</evidence>
<reference evidence="2 3" key="3">
    <citation type="submission" date="2017-10" db="EMBL/GenBank/DDBJ databases">
        <title>Consistent, comparative and evidence-based genome annotation and re-annotation for the closely-related species, Cryptosporidium parvum, C. hominis and C. tyzzeri.</title>
        <authorList>
            <person name="Baptista R.P."/>
            <person name="Li Y."/>
            <person name="Sateriale A."/>
            <person name="Striepen B."/>
            <person name="Kissinger J.C."/>
        </authorList>
    </citation>
    <scope>NUCLEOTIDE SEQUENCE [LARGE SCALE GENOMIC DNA]</scope>
    <source>
        <strain evidence="2">30976</strain>
    </source>
</reference>
<evidence type="ECO:0000313" key="2">
    <source>
        <dbReference type="EMBL" id="PPS95628.1"/>
    </source>
</evidence>
<dbReference type="EMBL" id="LN877953">
    <property type="protein sequence ID" value="CUV07516.1"/>
    <property type="molecule type" value="Genomic_DNA"/>
</dbReference>
<dbReference type="AlphaFoldDB" id="A0A0S4TJX2"/>
<keyword evidence="3" id="KW-1185">Reference proteome</keyword>
<evidence type="ECO:0000313" key="1">
    <source>
        <dbReference type="EMBL" id="CUV07516.1"/>
    </source>
</evidence>
<dbReference type="VEuPathDB" id="CryptoDB:CHUDEA7_new_17"/>
<organism evidence="1">
    <name type="scientific">Cryptosporidium hominis</name>
    <dbReference type="NCBI Taxonomy" id="237895"/>
    <lineage>
        <taxon>Eukaryota</taxon>
        <taxon>Sar</taxon>
        <taxon>Alveolata</taxon>
        <taxon>Apicomplexa</taxon>
        <taxon>Conoidasida</taxon>
        <taxon>Coccidia</taxon>
        <taxon>Eucoccidiorida</taxon>
        <taxon>Eimeriorina</taxon>
        <taxon>Cryptosporidiidae</taxon>
        <taxon>Cryptosporidium</taxon>
    </lineage>
</organism>
<reference evidence="2 3" key="1">
    <citation type="submission" date="2014-11" db="EMBL/GenBank/DDBJ databases">
        <title>Comparative genomic analysis of Cryptosporidium hominis reveals occurrence of genetic recombination in virulent subtypes.</title>
        <authorList>
            <person name="Guo Y."/>
            <person name="Tang K."/>
            <person name="Frace M."/>
            <person name="Li N."/>
            <person name="Roellig D.M."/>
            <person name="Sammons S."/>
            <person name="Knipe K."/>
            <person name="Rowe L."/>
            <person name="Feng Y."/>
            <person name="Xiao L."/>
        </authorList>
    </citation>
    <scope>NUCLEOTIDE SEQUENCE [LARGE SCALE GENOMIC DNA]</scope>
    <source>
        <strain evidence="2">30976</strain>
    </source>
</reference>
<dbReference type="VEuPathDB" id="CryptoDB:GY17_00002412"/>
<dbReference type="Proteomes" id="UP001429100">
    <property type="component" value="Unassembled WGS sequence"/>
</dbReference>
<dbReference type="Proteomes" id="UP000199752">
    <property type="component" value="Chromosome 7"/>
</dbReference>
<sequence>MLYSLSSPLFRQYLSVVKKSNKQLQTGGAVSNSKAVSERAQVYPSSTGI</sequence>
<gene>
    <name evidence="1" type="ORF">CHUDEA7_new_17</name>
    <name evidence="2" type="ORF">GY17_00002412</name>
</gene>
<dbReference type="EMBL" id="JTAI01000006">
    <property type="protein sequence ID" value="PPS95628.1"/>
    <property type="molecule type" value="Genomic_DNA"/>
</dbReference>
<name>A0A0S4TJX2_CRYHO</name>
<proteinExistence type="predicted"/>
<protein>
    <submittedName>
        <fullName evidence="1">Uncharacterized protein</fullName>
    </submittedName>
</protein>
<reference evidence="1" key="2">
    <citation type="submission" date="2015-08" db="EMBL/GenBank/DDBJ databases">
        <authorList>
            <person name="Babu N.S."/>
            <person name="Beckwith C.J."/>
            <person name="Beseler K.G."/>
            <person name="Brison A."/>
            <person name="Carone J.V."/>
            <person name="Caskin T.P."/>
            <person name="Diamond M."/>
            <person name="Durham M.E."/>
            <person name="Foxe J.M."/>
            <person name="Go M."/>
            <person name="Henderson B.A."/>
            <person name="Jones I.B."/>
            <person name="McGettigan J.A."/>
            <person name="Micheletti S.J."/>
            <person name="Nasrallah M.E."/>
            <person name="Ortiz D."/>
            <person name="Piller C.R."/>
            <person name="Privatt S.R."/>
            <person name="Schneider S.L."/>
            <person name="Sharp S."/>
            <person name="Smith T.C."/>
            <person name="Stanton J.D."/>
            <person name="Ullery H.E."/>
            <person name="Wilson R.J."/>
            <person name="Serrano M.G."/>
            <person name="Buck G."/>
            <person name="Lee V."/>
            <person name="Wang Y."/>
            <person name="Carvalho R."/>
            <person name="Voegtly L."/>
            <person name="Shi R."/>
            <person name="Duckworth R."/>
            <person name="Johnson A."/>
            <person name="Loviza R."/>
            <person name="Walstead R."/>
            <person name="Shah Z."/>
            <person name="Kiflezghi M."/>
            <person name="Wade K."/>
            <person name="Ball S.L."/>
            <person name="Bradley K.W."/>
            <person name="Asai D.J."/>
            <person name="Bowman C.A."/>
            <person name="Russell D.A."/>
            <person name="Pope W.H."/>
            <person name="Jacobs-Sera D."/>
            <person name="Hendrix R.W."/>
            <person name="Hatfull G.F."/>
        </authorList>
    </citation>
    <scope>NUCLEOTIDE SEQUENCE [LARGE SCALE GENOMIC DNA]</scope>
</reference>
<accession>A0A0S4TJX2</accession>